<accession>A0ABW5RQL2</accession>
<sequence length="125" mass="14350">MGWVIAILFGSAVVLLIMSFFKTKQSKSALEQQIEQVSFSIKDEVHELREQVRNIEIDEEITVQQLGALGGNLEERILLREMLNMQKRGYSFESIASEQQLTPSEVKRMLAPYTTKKLERSMGEQ</sequence>
<keyword evidence="2" id="KW-1185">Reference proteome</keyword>
<organism evidence="1 2">
    <name type="scientific">Bacillus seohaeanensis</name>
    <dbReference type="NCBI Taxonomy" id="284580"/>
    <lineage>
        <taxon>Bacteria</taxon>
        <taxon>Bacillati</taxon>
        <taxon>Bacillota</taxon>
        <taxon>Bacilli</taxon>
        <taxon>Bacillales</taxon>
        <taxon>Bacillaceae</taxon>
        <taxon>Bacillus</taxon>
    </lineage>
</organism>
<protein>
    <recommendedName>
        <fullName evidence="3">DUF2802 domain-containing protein</fullName>
    </recommendedName>
</protein>
<dbReference type="Proteomes" id="UP001597506">
    <property type="component" value="Unassembled WGS sequence"/>
</dbReference>
<reference evidence="2" key="1">
    <citation type="journal article" date="2019" name="Int. J. Syst. Evol. Microbiol.">
        <title>The Global Catalogue of Microorganisms (GCM) 10K type strain sequencing project: providing services to taxonomists for standard genome sequencing and annotation.</title>
        <authorList>
            <consortium name="The Broad Institute Genomics Platform"/>
            <consortium name="The Broad Institute Genome Sequencing Center for Infectious Disease"/>
            <person name="Wu L."/>
            <person name="Ma J."/>
        </authorList>
    </citation>
    <scope>NUCLEOTIDE SEQUENCE [LARGE SCALE GENOMIC DNA]</scope>
    <source>
        <strain evidence="2">KCTC 3913</strain>
    </source>
</reference>
<evidence type="ECO:0000313" key="2">
    <source>
        <dbReference type="Proteomes" id="UP001597506"/>
    </source>
</evidence>
<name>A0ABW5RQL2_9BACI</name>
<evidence type="ECO:0000313" key="1">
    <source>
        <dbReference type="EMBL" id="MFD2680289.1"/>
    </source>
</evidence>
<comment type="caution">
    <text evidence="1">The sequence shown here is derived from an EMBL/GenBank/DDBJ whole genome shotgun (WGS) entry which is preliminary data.</text>
</comment>
<gene>
    <name evidence="1" type="ORF">ACFSUL_05925</name>
</gene>
<evidence type="ECO:0008006" key="3">
    <source>
        <dbReference type="Google" id="ProtNLM"/>
    </source>
</evidence>
<proteinExistence type="predicted"/>
<dbReference type="EMBL" id="JBHUMF010000014">
    <property type="protein sequence ID" value="MFD2680289.1"/>
    <property type="molecule type" value="Genomic_DNA"/>
</dbReference>
<dbReference type="RefSeq" id="WP_071413339.1">
    <property type="nucleotide sequence ID" value="NZ_JBHUMF010000014.1"/>
</dbReference>